<dbReference type="Proteomes" id="UP000597762">
    <property type="component" value="Unassembled WGS sequence"/>
</dbReference>
<evidence type="ECO:0000256" key="2">
    <source>
        <dbReference type="SAM" id="SignalP"/>
    </source>
</evidence>
<feature type="transmembrane region" description="Helical" evidence="1">
    <location>
        <begin position="335"/>
        <end position="358"/>
    </location>
</feature>
<evidence type="ECO:0000313" key="3">
    <source>
        <dbReference type="EMBL" id="CAE1174745.1"/>
    </source>
</evidence>
<feature type="transmembrane region" description="Helical" evidence="1">
    <location>
        <begin position="54"/>
        <end position="73"/>
    </location>
</feature>
<feature type="signal peptide" evidence="2">
    <location>
        <begin position="1"/>
        <end position="21"/>
    </location>
</feature>
<evidence type="ECO:0000313" key="4">
    <source>
        <dbReference type="Proteomes" id="UP000597762"/>
    </source>
</evidence>
<feature type="transmembrane region" description="Helical" evidence="1">
    <location>
        <begin position="151"/>
        <end position="172"/>
    </location>
</feature>
<keyword evidence="1" id="KW-0812">Transmembrane</keyword>
<feature type="transmembrane region" description="Helical" evidence="1">
    <location>
        <begin position="280"/>
        <end position="298"/>
    </location>
</feature>
<name>A0A812B9C1_ACAPH</name>
<organism evidence="3 4">
    <name type="scientific">Acanthosepion pharaonis</name>
    <name type="common">Pharaoh cuttlefish</name>
    <name type="synonym">Sepia pharaonis</name>
    <dbReference type="NCBI Taxonomy" id="158019"/>
    <lineage>
        <taxon>Eukaryota</taxon>
        <taxon>Metazoa</taxon>
        <taxon>Spiralia</taxon>
        <taxon>Lophotrochozoa</taxon>
        <taxon>Mollusca</taxon>
        <taxon>Cephalopoda</taxon>
        <taxon>Coleoidea</taxon>
        <taxon>Decapodiformes</taxon>
        <taxon>Sepiida</taxon>
        <taxon>Sepiina</taxon>
        <taxon>Sepiidae</taxon>
        <taxon>Acanthosepion</taxon>
    </lineage>
</organism>
<feature type="transmembrane region" description="Helical" evidence="1">
    <location>
        <begin position="305"/>
        <end position="323"/>
    </location>
</feature>
<keyword evidence="4" id="KW-1185">Reference proteome</keyword>
<feature type="chain" id="PRO_5032983269" evidence="2">
    <location>
        <begin position="22"/>
        <end position="360"/>
    </location>
</feature>
<keyword evidence="1" id="KW-0472">Membrane</keyword>
<proteinExistence type="predicted"/>
<feature type="transmembrane region" description="Helical" evidence="1">
    <location>
        <begin position="113"/>
        <end position="139"/>
    </location>
</feature>
<keyword evidence="1" id="KW-1133">Transmembrane helix</keyword>
<keyword evidence="2" id="KW-0732">Signal</keyword>
<dbReference type="AlphaFoldDB" id="A0A812B9C1"/>
<gene>
    <name evidence="3" type="ORF">SPHA_13231</name>
</gene>
<accession>A0A812B9C1</accession>
<reference evidence="3" key="1">
    <citation type="submission" date="2021-01" db="EMBL/GenBank/DDBJ databases">
        <authorList>
            <person name="Li R."/>
            <person name="Bekaert M."/>
        </authorList>
    </citation>
    <scope>NUCLEOTIDE SEQUENCE</scope>
    <source>
        <strain evidence="3">Farmed</strain>
    </source>
</reference>
<feature type="transmembrane region" description="Helical" evidence="1">
    <location>
        <begin position="80"/>
        <end position="101"/>
    </location>
</feature>
<protein>
    <submittedName>
        <fullName evidence="3">Uncharacterized protein</fullName>
    </submittedName>
</protein>
<comment type="caution">
    <text evidence="3">The sequence shown here is derived from an EMBL/GenBank/DDBJ whole genome shotgun (WGS) entry which is preliminary data.</text>
</comment>
<feature type="transmembrane region" description="Helical" evidence="1">
    <location>
        <begin position="211"/>
        <end position="233"/>
    </location>
</feature>
<feature type="transmembrane region" description="Helical" evidence="1">
    <location>
        <begin position="240"/>
        <end position="260"/>
    </location>
</feature>
<evidence type="ECO:0000256" key="1">
    <source>
        <dbReference type="SAM" id="Phobius"/>
    </source>
</evidence>
<sequence>MAFLFFFFFFFLFSLSPPTQLIFLPHSPPTQLIFLPHSPPTQLIFLPHSPPTQLIFLSLFLPTLLIFLSLVSLSSPLNWVFLSLFPSLLTLMFFLFLFVFPSTSGFLVSPYPAGFLVLISHPSIHNFFYLSPIILLSLTTTFPPNLLSLSTCYFVLFHFPYSFSVIFFNSILSFSSHPSPLLSHHQPPLLSHHQPPLLSHHQPPHPSTSSLTINLLFSLTINLLFSLTINLLFSLTINLLFSLTINLLFSLTINLLFSPHQPPLHQPSTFLSHHHLSPSFSFYPYLSLLCNFILVCNLFSLISHLPFTAICLVSGHPFQVFLLKMELSNPVLDHWSSLSLLISFYVPPTYLLFSSFLLNF</sequence>
<dbReference type="EMBL" id="CAHIKZ030000443">
    <property type="protein sequence ID" value="CAE1174745.1"/>
    <property type="molecule type" value="Genomic_DNA"/>
</dbReference>